<keyword evidence="1" id="KW-0812">Transmembrane</keyword>
<dbReference type="AlphaFoldDB" id="A0A3M7RX32"/>
<evidence type="ECO:0000256" key="1">
    <source>
        <dbReference type="SAM" id="Phobius"/>
    </source>
</evidence>
<dbReference type="Proteomes" id="UP000276133">
    <property type="component" value="Unassembled WGS sequence"/>
</dbReference>
<proteinExistence type="predicted"/>
<reference evidence="2 3" key="1">
    <citation type="journal article" date="2018" name="Sci. Rep.">
        <title>Genomic signatures of local adaptation to the degree of environmental predictability in rotifers.</title>
        <authorList>
            <person name="Franch-Gras L."/>
            <person name="Hahn C."/>
            <person name="Garcia-Roger E.M."/>
            <person name="Carmona M.J."/>
            <person name="Serra M."/>
            <person name="Gomez A."/>
        </authorList>
    </citation>
    <scope>NUCLEOTIDE SEQUENCE [LARGE SCALE GENOMIC DNA]</scope>
    <source>
        <strain evidence="2">HYR1</strain>
    </source>
</reference>
<protein>
    <submittedName>
        <fullName evidence="2">Uncharacterized protein</fullName>
    </submittedName>
</protein>
<keyword evidence="1" id="KW-0472">Membrane</keyword>
<sequence length="102" mass="11775">MKAHLIFSFPHQPLYHMEAPYECPMVDLNYFCFCISLTFFYTISPAIITLNLPNVVMSNVLRSHCIHCGGIFVLLNRDSVELEFVKKHYLTSLEINTDSNSE</sequence>
<dbReference type="EMBL" id="REGN01002483">
    <property type="protein sequence ID" value="RNA27867.1"/>
    <property type="molecule type" value="Genomic_DNA"/>
</dbReference>
<keyword evidence="1" id="KW-1133">Transmembrane helix</keyword>
<evidence type="ECO:0000313" key="3">
    <source>
        <dbReference type="Proteomes" id="UP000276133"/>
    </source>
</evidence>
<keyword evidence="3" id="KW-1185">Reference proteome</keyword>
<accession>A0A3M7RX32</accession>
<gene>
    <name evidence="2" type="ORF">BpHYR1_043823</name>
</gene>
<name>A0A3M7RX32_BRAPC</name>
<feature type="transmembrane region" description="Helical" evidence="1">
    <location>
        <begin position="28"/>
        <end position="52"/>
    </location>
</feature>
<organism evidence="2 3">
    <name type="scientific">Brachionus plicatilis</name>
    <name type="common">Marine rotifer</name>
    <name type="synonym">Brachionus muelleri</name>
    <dbReference type="NCBI Taxonomy" id="10195"/>
    <lineage>
        <taxon>Eukaryota</taxon>
        <taxon>Metazoa</taxon>
        <taxon>Spiralia</taxon>
        <taxon>Gnathifera</taxon>
        <taxon>Rotifera</taxon>
        <taxon>Eurotatoria</taxon>
        <taxon>Monogononta</taxon>
        <taxon>Pseudotrocha</taxon>
        <taxon>Ploima</taxon>
        <taxon>Brachionidae</taxon>
        <taxon>Brachionus</taxon>
    </lineage>
</organism>
<comment type="caution">
    <text evidence="2">The sequence shown here is derived from an EMBL/GenBank/DDBJ whole genome shotgun (WGS) entry which is preliminary data.</text>
</comment>
<evidence type="ECO:0000313" key="2">
    <source>
        <dbReference type="EMBL" id="RNA27867.1"/>
    </source>
</evidence>